<comment type="similarity">
    <text evidence="1 7">Belongs to the APC10 family.</text>
</comment>
<dbReference type="Gene3D" id="2.60.120.260">
    <property type="entry name" value="Galactose-binding domain-like"/>
    <property type="match status" value="1"/>
</dbReference>
<dbReference type="GO" id="GO:0051301">
    <property type="term" value="P:cell division"/>
    <property type="evidence" value="ECO:0007669"/>
    <property type="project" value="UniProtKB-KW"/>
</dbReference>
<evidence type="ECO:0000313" key="10">
    <source>
        <dbReference type="Proteomes" id="UP001187531"/>
    </source>
</evidence>
<dbReference type="PROSITE" id="PS51284">
    <property type="entry name" value="DOC"/>
    <property type="match status" value="1"/>
</dbReference>
<protein>
    <recommendedName>
        <fullName evidence="2 7">Anaphase-promoting complex subunit 10</fullName>
    </recommendedName>
</protein>
<dbReference type="InterPro" id="IPR016901">
    <property type="entry name" value="APC10/Doc1"/>
</dbReference>
<evidence type="ECO:0000256" key="1">
    <source>
        <dbReference type="ARBA" id="ARBA00006762"/>
    </source>
</evidence>
<proteinExistence type="inferred from homology"/>
<evidence type="ECO:0000256" key="2">
    <source>
        <dbReference type="ARBA" id="ARBA00013927"/>
    </source>
</evidence>
<dbReference type="EMBL" id="JAVRJZ010000012">
    <property type="protein sequence ID" value="KAK2715603.1"/>
    <property type="molecule type" value="Genomic_DNA"/>
</dbReference>
<feature type="domain" description="DOC" evidence="8">
    <location>
        <begin position="4"/>
        <end position="188"/>
    </location>
</feature>
<dbReference type="EMBL" id="JAVRJZ010000012">
    <property type="protein sequence ID" value="KAK2715602.1"/>
    <property type="molecule type" value="Genomic_DNA"/>
</dbReference>
<dbReference type="GO" id="GO:0031145">
    <property type="term" value="P:anaphase-promoting complex-dependent catabolic process"/>
    <property type="evidence" value="ECO:0007669"/>
    <property type="project" value="InterPro"/>
</dbReference>
<dbReference type="PANTHER" id="PTHR12936:SF0">
    <property type="entry name" value="ANAPHASE-PROMOTING COMPLEX SUBUNIT 10"/>
    <property type="match status" value="1"/>
</dbReference>
<comment type="function">
    <text evidence="7">Component of the anaphase promoting complex/cyclosome (APC/C), a cell cycle-regulated E3 ubiquitin-protein ligase complex that controls progression through mitosis and the G1 phase of the cell cycle.</text>
</comment>
<evidence type="ECO:0000259" key="8">
    <source>
        <dbReference type="PROSITE" id="PS51284"/>
    </source>
</evidence>
<reference evidence="9" key="1">
    <citation type="submission" date="2023-07" db="EMBL/GenBank/DDBJ databases">
        <title>Chromosome-level genome assembly of Artemia franciscana.</title>
        <authorList>
            <person name="Jo E."/>
        </authorList>
    </citation>
    <scope>NUCLEOTIDE SEQUENCE</scope>
    <source>
        <tissue evidence="9">Whole body</tissue>
    </source>
</reference>
<dbReference type="CDD" id="cd08366">
    <property type="entry name" value="APC10"/>
    <property type="match status" value="1"/>
</dbReference>
<organism evidence="9 10">
    <name type="scientific">Artemia franciscana</name>
    <name type="common">Brine shrimp</name>
    <name type="synonym">Artemia sanfranciscana</name>
    <dbReference type="NCBI Taxonomy" id="6661"/>
    <lineage>
        <taxon>Eukaryota</taxon>
        <taxon>Metazoa</taxon>
        <taxon>Ecdysozoa</taxon>
        <taxon>Arthropoda</taxon>
        <taxon>Crustacea</taxon>
        <taxon>Branchiopoda</taxon>
        <taxon>Anostraca</taxon>
        <taxon>Artemiidae</taxon>
        <taxon>Artemia</taxon>
    </lineage>
</organism>
<dbReference type="InterPro" id="IPR008979">
    <property type="entry name" value="Galactose-bd-like_sf"/>
</dbReference>
<dbReference type="GO" id="GO:0005680">
    <property type="term" value="C:anaphase-promoting complex"/>
    <property type="evidence" value="ECO:0007669"/>
    <property type="project" value="InterPro"/>
</dbReference>
<evidence type="ECO:0000256" key="6">
    <source>
        <dbReference type="ARBA" id="ARBA00023306"/>
    </source>
</evidence>
<accession>A0AA88L1K6</accession>
<dbReference type="PANTHER" id="PTHR12936">
    <property type="entry name" value="ANAPHASE-PROMOTING COMPLEX 10"/>
    <property type="match status" value="1"/>
</dbReference>
<dbReference type="Proteomes" id="UP001187531">
    <property type="component" value="Unassembled WGS sequence"/>
</dbReference>
<keyword evidence="4 7" id="KW-0498">Mitosis</keyword>
<name>A0AA88L1K6_ARTSF</name>
<evidence type="ECO:0000256" key="3">
    <source>
        <dbReference type="ARBA" id="ARBA00022618"/>
    </source>
</evidence>
<comment type="caution">
    <text evidence="9">The sequence shown here is derived from an EMBL/GenBank/DDBJ whole genome shotgun (WGS) entry which is preliminary data.</text>
</comment>
<sequence length="190" mass="21692">MATPGIVQTQAEKVDPLLLESTGLVQEVGSQAVWSLSSCKPGFGVQQLRDGSKETYWQSDGQLPHLLNIQFRKKTIVKDIYIYVDYKTDESYTPSKISVRAGTHFGDLQEIEVIDLTEPTGWIPIPLRNINDQPIKTYMIQIAVVGNHQSGRDTHIRQVRIHSVKKENIISVFEMERFSTREFQQYATLR</sequence>
<dbReference type="InterPro" id="IPR004939">
    <property type="entry name" value="APC_su10/DOC_dom"/>
</dbReference>
<evidence type="ECO:0000256" key="7">
    <source>
        <dbReference type="PIRNR" id="PIRNR028841"/>
    </source>
</evidence>
<dbReference type="SUPFAM" id="SSF49785">
    <property type="entry name" value="Galactose-binding domain-like"/>
    <property type="match status" value="1"/>
</dbReference>
<gene>
    <name evidence="9" type="ORF">QYM36_010247</name>
</gene>
<evidence type="ECO:0000256" key="5">
    <source>
        <dbReference type="ARBA" id="ARBA00022786"/>
    </source>
</evidence>
<dbReference type="PIRSF" id="PIRSF028841">
    <property type="entry name" value="APC10_sub"/>
    <property type="match status" value="1"/>
</dbReference>
<dbReference type="FunFam" id="2.60.120.260:FF:000019">
    <property type="entry name" value="Anaphase-promoting complex subunit 10"/>
    <property type="match status" value="1"/>
</dbReference>
<dbReference type="Pfam" id="PF03256">
    <property type="entry name" value="ANAPC10"/>
    <property type="match status" value="1"/>
</dbReference>
<keyword evidence="3 7" id="KW-0132">Cell division</keyword>
<keyword evidence="5 7" id="KW-0833">Ubl conjugation pathway</keyword>
<keyword evidence="6 7" id="KW-0131">Cell cycle</keyword>
<evidence type="ECO:0000256" key="4">
    <source>
        <dbReference type="ARBA" id="ARBA00022776"/>
    </source>
</evidence>
<keyword evidence="10" id="KW-1185">Reference proteome</keyword>
<dbReference type="GO" id="GO:0070979">
    <property type="term" value="P:protein K11-linked ubiquitination"/>
    <property type="evidence" value="ECO:0007669"/>
    <property type="project" value="TreeGrafter"/>
</dbReference>
<evidence type="ECO:0000313" key="9">
    <source>
        <dbReference type="EMBL" id="KAK2715603.1"/>
    </source>
</evidence>
<dbReference type="AlphaFoldDB" id="A0AA88L1K6"/>
<dbReference type="SMART" id="SM01337">
    <property type="entry name" value="APC10"/>
    <property type="match status" value="1"/>
</dbReference>